<reference evidence="5 6" key="1">
    <citation type="submission" date="2017-01" db="EMBL/GenBank/DDBJ databases">
        <title>Genome analysis of Paenibacillus selenitrireducens ES3-24.</title>
        <authorList>
            <person name="Xu D."/>
            <person name="Yao R."/>
            <person name="Zheng S."/>
        </authorList>
    </citation>
    <scope>NUCLEOTIDE SEQUENCE [LARGE SCALE GENOMIC DNA]</scope>
    <source>
        <strain evidence="5 6">ES3-24</strain>
    </source>
</reference>
<dbReference type="GO" id="GO:0003700">
    <property type="term" value="F:DNA-binding transcription factor activity"/>
    <property type="evidence" value="ECO:0007669"/>
    <property type="project" value="InterPro"/>
</dbReference>
<dbReference type="InterPro" id="IPR000835">
    <property type="entry name" value="HTH_MarR-typ"/>
</dbReference>
<dbReference type="SMART" id="SM00347">
    <property type="entry name" value="HTH_MARR"/>
    <property type="match status" value="1"/>
</dbReference>
<evidence type="ECO:0000256" key="3">
    <source>
        <dbReference type="ARBA" id="ARBA00023163"/>
    </source>
</evidence>
<dbReference type="PROSITE" id="PS50995">
    <property type="entry name" value="HTH_MARR_2"/>
    <property type="match status" value="1"/>
</dbReference>
<comment type="caution">
    <text evidence="5">The sequence shown here is derived from an EMBL/GenBank/DDBJ whole genome shotgun (WGS) entry which is preliminary data.</text>
</comment>
<sequence>MGKDRDELRNLAYGVFRLVQEFKLAQEQRKDLDRVTFEILMLIKSREQIRPSDIAHALDLNPSSITRRIPSLQQAGYISVVTDSSDLRSSLIRLTETGEEVLARFLERSVDGLDMILQDWSAEEARELSILLPRLADTLHTWRLKDS</sequence>
<dbReference type="Pfam" id="PF01047">
    <property type="entry name" value="MarR"/>
    <property type="match status" value="1"/>
</dbReference>
<keyword evidence="6" id="KW-1185">Reference proteome</keyword>
<keyword evidence="3" id="KW-0804">Transcription</keyword>
<dbReference type="Proteomes" id="UP000190188">
    <property type="component" value="Unassembled WGS sequence"/>
</dbReference>
<organism evidence="5 6">
    <name type="scientific">Paenibacillus selenitireducens</name>
    <dbReference type="NCBI Taxonomy" id="1324314"/>
    <lineage>
        <taxon>Bacteria</taxon>
        <taxon>Bacillati</taxon>
        <taxon>Bacillota</taxon>
        <taxon>Bacilli</taxon>
        <taxon>Bacillales</taxon>
        <taxon>Paenibacillaceae</taxon>
        <taxon>Paenibacillus</taxon>
    </lineage>
</organism>
<proteinExistence type="predicted"/>
<dbReference type="PANTHER" id="PTHR42756:SF1">
    <property type="entry name" value="TRANSCRIPTIONAL REPRESSOR OF EMRAB OPERON"/>
    <property type="match status" value="1"/>
</dbReference>
<dbReference type="RefSeq" id="WP_078500487.1">
    <property type="nucleotide sequence ID" value="NZ_MSZX01000007.1"/>
</dbReference>
<evidence type="ECO:0000256" key="2">
    <source>
        <dbReference type="ARBA" id="ARBA00023125"/>
    </source>
</evidence>
<dbReference type="OrthoDB" id="2389730at2"/>
<dbReference type="PANTHER" id="PTHR42756">
    <property type="entry name" value="TRANSCRIPTIONAL REGULATOR, MARR"/>
    <property type="match status" value="1"/>
</dbReference>
<protein>
    <recommendedName>
        <fullName evidence="4">HTH marR-type domain-containing protein</fullName>
    </recommendedName>
</protein>
<gene>
    <name evidence="5" type="ORF">BVG16_18710</name>
</gene>
<dbReference type="PRINTS" id="PR00598">
    <property type="entry name" value="HTHMARR"/>
</dbReference>
<keyword evidence="2" id="KW-0238">DNA-binding</keyword>
<evidence type="ECO:0000313" key="6">
    <source>
        <dbReference type="Proteomes" id="UP000190188"/>
    </source>
</evidence>
<evidence type="ECO:0000313" key="5">
    <source>
        <dbReference type="EMBL" id="OPA76235.1"/>
    </source>
</evidence>
<dbReference type="SUPFAM" id="SSF46785">
    <property type="entry name" value="Winged helix' DNA-binding domain"/>
    <property type="match status" value="1"/>
</dbReference>
<dbReference type="GO" id="GO:0003677">
    <property type="term" value="F:DNA binding"/>
    <property type="evidence" value="ECO:0007669"/>
    <property type="project" value="UniProtKB-KW"/>
</dbReference>
<feature type="domain" description="HTH marR-type" evidence="4">
    <location>
        <begin position="5"/>
        <end position="137"/>
    </location>
</feature>
<keyword evidence="1" id="KW-0805">Transcription regulation</keyword>
<dbReference type="STRING" id="1324314.BVG16_18710"/>
<evidence type="ECO:0000256" key="1">
    <source>
        <dbReference type="ARBA" id="ARBA00023015"/>
    </source>
</evidence>
<accession>A0A1T2X8U0</accession>
<dbReference type="InterPro" id="IPR036390">
    <property type="entry name" value="WH_DNA-bd_sf"/>
</dbReference>
<name>A0A1T2X8U0_9BACL</name>
<dbReference type="Gene3D" id="1.10.10.10">
    <property type="entry name" value="Winged helix-like DNA-binding domain superfamily/Winged helix DNA-binding domain"/>
    <property type="match status" value="1"/>
</dbReference>
<evidence type="ECO:0000259" key="4">
    <source>
        <dbReference type="PROSITE" id="PS50995"/>
    </source>
</evidence>
<dbReference type="EMBL" id="MSZX01000007">
    <property type="protein sequence ID" value="OPA76235.1"/>
    <property type="molecule type" value="Genomic_DNA"/>
</dbReference>
<dbReference type="AlphaFoldDB" id="A0A1T2X8U0"/>
<dbReference type="InterPro" id="IPR036388">
    <property type="entry name" value="WH-like_DNA-bd_sf"/>
</dbReference>